<dbReference type="SUPFAM" id="SSF49854">
    <property type="entry name" value="Spermadhesin, CUB domain"/>
    <property type="match status" value="4"/>
</dbReference>
<dbReference type="AlphaFoldDB" id="A0A8K0A1M3"/>
<keyword evidence="2 3" id="KW-1015">Disulfide bond</keyword>
<dbReference type="PROSITE" id="PS50068">
    <property type="entry name" value="LDLRA_2"/>
    <property type="match status" value="1"/>
</dbReference>
<evidence type="ECO:0000256" key="2">
    <source>
        <dbReference type="ARBA" id="ARBA00023157"/>
    </source>
</evidence>
<dbReference type="Pfam" id="PF00431">
    <property type="entry name" value="CUB"/>
    <property type="match status" value="4"/>
</dbReference>
<evidence type="ECO:0000313" key="10">
    <source>
        <dbReference type="Proteomes" id="UP000838412"/>
    </source>
</evidence>
<evidence type="ECO:0000256" key="6">
    <source>
        <dbReference type="SAM" id="Phobius"/>
    </source>
</evidence>
<evidence type="ECO:0000259" key="8">
    <source>
        <dbReference type="PROSITE" id="PS01180"/>
    </source>
</evidence>
<dbReference type="SMART" id="SM00192">
    <property type="entry name" value="LDLa"/>
    <property type="match status" value="1"/>
</dbReference>
<feature type="domain" description="CUB" evidence="8">
    <location>
        <begin position="275"/>
        <end position="385"/>
    </location>
</feature>
<dbReference type="PANTHER" id="PTHR24251:SF30">
    <property type="entry name" value="MEMBRANE FRIZZLED-RELATED PROTEIN"/>
    <property type="match status" value="1"/>
</dbReference>
<dbReference type="Gene3D" id="4.10.400.10">
    <property type="entry name" value="Low-density Lipoprotein Receptor"/>
    <property type="match status" value="1"/>
</dbReference>
<comment type="caution">
    <text evidence="4">Lacks conserved residue(s) required for the propagation of feature annotation.</text>
</comment>
<dbReference type="OrthoDB" id="10024224at2759"/>
<dbReference type="EMBL" id="OV696690">
    <property type="protein sequence ID" value="CAH1265879.1"/>
    <property type="molecule type" value="Genomic_DNA"/>
</dbReference>
<gene>
    <name evidence="9" type="primary">CUBN</name>
    <name evidence="9" type="ORF">BLAG_LOCUS19689</name>
</gene>
<evidence type="ECO:0000256" key="4">
    <source>
        <dbReference type="PROSITE-ProRule" id="PRU00124"/>
    </source>
</evidence>
<reference evidence="9" key="1">
    <citation type="submission" date="2022-01" db="EMBL/GenBank/DDBJ databases">
        <authorList>
            <person name="Braso-Vives M."/>
        </authorList>
    </citation>
    <scope>NUCLEOTIDE SEQUENCE</scope>
</reference>
<feature type="disulfide bond" evidence="3">
    <location>
        <begin position="33"/>
        <end position="60"/>
    </location>
</feature>
<evidence type="ECO:0000313" key="9">
    <source>
        <dbReference type="EMBL" id="CAH1265879.1"/>
    </source>
</evidence>
<keyword evidence="6" id="KW-1133">Transmembrane helix</keyword>
<feature type="transmembrane region" description="Helical" evidence="6">
    <location>
        <begin position="582"/>
        <end position="603"/>
    </location>
</feature>
<keyword evidence="6" id="KW-0472">Membrane</keyword>
<proteinExistence type="predicted"/>
<dbReference type="CDD" id="cd00112">
    <property type="entry name" value="LDLa"/>
    <property type="match status" value="1"/>
</dbReference>
<dbReference type="SMART" id="SM00042">
    <property type="entry name" value="CUB"/>
    <property type="match status" value="4"/>
</dbReference>
<feature type="chain" id="PRO_5035465005" evidence="7">
    <location>
        <begin position="31"/>
        <end position="747"/>
    </location>
</feature>
<sequence length="747" mass="80286">MSLTYCWFVLKPTGLILVLSWWHQSVPVTGQSCGQTSFSSGQGTVTSPNYPSNYNNYLLCTYDFTASGDDHVWIKFTDFHLEDGPSCVWDDVSIYDTSASPWTQIGEKYCGTDTPPYVVSPGQTLRVRFKTDYSVTAKGFSFDYSFDSIDGLGDCGVTAAISSGSGAITSPSYPSGYPDNANCVYELTAASADDVIQLFFVQFSLDSAGGDSLRIVTTGDHHAGDTMYTGDNANSLHVAGTSLTLTFTSSAGSPNGDGFLATYSVLTDGAILGTCGGTYTADTGTISSPGYPGNYDNNADCSYSIQVSAGHIVQLEFSTFHIAGYCSGDSLTIYNGVSSSAPVIAHYCGMGEPTTFQSPSNTVYLVFTSNSYGNAEGFRADYTAISSSAIQTTTVSPTGPTEETPSDGIPICDTRFLSDPTVPVVSHDGYSSGTSYSADTSCTVVLTTSHGQKINVWIENMHIQQCGGQSCTCDYLEFQGIEVHDSLRYCGDLDHPEYLTSSGHMVVVTFHTDSSVQNSGFKIAWNSYDYGTDESGCSEFWCPADSMCIPHSWVCDGVDHCSNKADEYCVYPWDSPLTTEQIMIIVFVACTAIVLIAVCVPTIRYCCRRQPQQVNVVVPHGHDPAYYSQGPYGVPSGHVYHPPSHHALPPQHGPPPPQHGPTGGVPPHYGPHPPNAGQMLDPRGEISAYHRPPSPYPMDSMAMDMYTKQGELPSLNVNVTTAEDVAMRHQHGPGIPPPPVYIPPTHR</sequence>
<evidence type="ECO:0000256" key="7">
    <source>
        <dbReference type="SAM" id="SignalP"/>
    </source>
</evidence>
<name>A0A8K0A1M3_BRALA</name>
<feature type="domain" description="CUB" evidence="8">
    <location>
        <begin position="412"/>
        <end position="528"/>
    </location>
</feature>
<dbReference type="Proteomes" id="UP000838412">
    <property type="component" value="Chromosome 5"/>
</dbReference>
<dbReference type="InterPro" id="IPR036055">
    <property type="entry name" value="LDL_receptor-like_sf"/>
</dbReference>
<dbReference type="PANTHER" id="PTHR24251">
    <property type="entry name" value="OVOCHYMASE-RELATED"/>
    <property type="match status" value="1"/>
</dbReference>
<keyword evidence="1" id="KW-0677">Repeat</keyword>
<evidence type="ECO:0000256" key="5">
    <source>
        <dbReference type="SAM" id="MobiDB-lite"/>
    </source>
</evidence>
<protein>
    <submittedName>
        <fullName evidence="9">CUBN protein</fullName>
    </submittedName>
</protein>
<feature type="compositionally biased region" description="Pro residues" evidence="5">
    <location>
        <begin position="734"/>
        <end position="747"/>
    </location>
</feature>
<keyword evidence="7" id="KW-0732">Signal</keyword>
<feature type="domain" description="CUB" evidence="8">
    <location>
        <begin position="33"/>
        <end position="147"/>
    </location>
</feature>
<dbReference type="PROSITE" id="PS01180">
    <property type="entry name" value="CUB"/>
    <property type="match status" value="4"/>
</dbReference>
<organism evidence="9 10">
    <name type="scientific">Branchiostoma lanceolatum</name>
    <name type="common">Common lancelet</name>
    <name type="synonym">Amphioxus lanceolatum</name>
    <dbReference type="NCBI Taxonomy" id="7740"/>
    <lineage>
        <taxon>Eukaryota</taxon>
        <taxon>Metazoa</taxon>
        <taxon>Chordata</taxon>
        <taxon>Cephalochordata</taxon>
        <taxon>Leptocardii</taxon>
        <taxon>Amphioxiformes</taxon>
        <taxon>Branchiostomatidae</taxon>
        <taxon>Branchiostoma</taxon>
    </lineage>
</organism>
<evidence type="ECO:0000256" key="1">
    <source>
        <dbReference type="ARBA" id="ARBA00022737"/>
    </source>
</evidence>
<dbReference type="CDD" id="cd00041">
    <property type="entry name" value="CUB"/>
    <property type="match status" value="2"/>
</dbReference>
<dbReference type="InterPro" id="IPR002172">
    <property type="entry name" value="LDrepeatLR_classA_rpt"/>
</dbReference>
<feature type="domain" description="CUB" evidence="8">
    <location>
        <begin position="155"/>
        <end position="266"/>
    </location>
</feature>
<feature type="signal peptide" evidence="7">
    <location>
        <begin position="1"/>
        <end position="30"/>
    </location>
</feature>
<keyword evidence="10" id="KW-1185">Reference proteome</keyword>
<dbReference type="FunFam" id="2.60.120.290:FF:000013">
    <property type="entry name" value="Membrane frizzled-related protein"/>
    <property type="match status" value="2"/>
</dbReference>
<feature type="region of interest" description="Disordered" evidence="5">
    <location>
        <begin position="638"/>
        <end position="694"/>
    </location>
</feature>
<keyword evidence="6" id="KW-0812">Transmembrane</keyword>
<accession>A0A8K0A1M3</accession>
<feature type="region of interest" description="Disordered" evidence="5">
    <location>
        <begin position="728"/>
        <end position="747"/>
    </location>
</feature>
<dbReference type="SUPFAM" id="SSF57424">
    <property type="entry name" value="LDL receptor-like module"/>
    <property type="match status" value="1"/>
</dbReference>
<dbReference type="InterPro" id="IPR000859">
    <property type="entry name" value="CUB_dom"/>
</dbReference>
<evidence type="ECO:0000256" key="3">
    <source>
        <dbReference type="PROSITE-ProRule" id="PRU00059"/>
    </source>
</evidence>
<dbReference type="InterPro" id="IPR035914">
    <property type="entry name" value="Sperma_CUB_dom_sf"/>
</dbReference>
<dbReference type="Gene3D" id="2.60.120.290">
    <property type="entry name" value="Spermadhesin, CUB domain"/>
    <property type="match status" value="4"/>
</dbReference>